<dbReference type="EMBL" id="KZ288444">
    <property type="protein sequence ID" value="PBC25686.1"/>
    <property type="molecule type" value="Genomic_DNA"/>
</dbReference>
<dbReference type="Pfam" id="PF15320">
    <property type="entry name" value="RAM"/>
    <property type="match status" value="1"/>
</dbReference>
<evidence type="ECO:0000313" key="2">
    <source>
        <dbReference type="Proteomes" id="UP000242457"/>
    </source>
</evidence>
<dbReference type="GO" id="GO:0031533">
    <property type="term" value="C:mRNA capping enzyme complex"/>
    <property type="evidence" value="ECO:0007669"/>
    <property type="project" value="InterPro"/>
</dbReference>
<dbReference type="OrthoDB" id="5875297at2759"/>
<dbReference type="AlphaFoldDB" id="A0A2A3E353"/>
<protein>
    <submittedName>
        <fullName evidence="1">Uncharacterized protein</fullName>
    </submittedName>
</protein>
<dbReference type="InterPro" id="IPR028271">
    <property type="entry name" value="RAMAC"/>
</dbReference>
<gene>
    <name evidence="1" type="ORF">APICC_08803</name>
</gene>
<organism evidence="1 2">
    <name type="scientific">Apis cerana cerana</name>
    <name type="common">Oriental honeybee</name>
    <dbReference type="NCBI Taxonomy" id="94128"/>
    <lineage>
        <taxon>Eukaryota</taxon>
        <taxon>Metazoa</taxon>
        <taxon>Ecdysozoa</taxon>
        <taxon>Arthropoda</taxon>
        <taxon>Hexapoda</taxon>
        <taxon>Insecta</taxon>
        <taxon>Pterygota</taxon>
        <taxon>Neoptera</taxon>
        <taxon>Endopterygota</taxon>
        <taxon>Hymenoptera</taxon>
        <taxon>Apocrita</taxon>
        <taxon>Aculeata</taxon>
        <taxon>Apoidea</taxon>
        <taxon>Anthophila</taxon>
        <taxon>Apidae</taxon>
        <taxon>Apis</taxon>
    </lineage>
</organism>
<accession>A0A2A3E353</accession>
<dbReference type="GO" id="GO:0003723">
    <property type="term" value="F:RNA binding"/>
    <property type="evidence" value="ECO:0007669"/>
    <property type="project" value="InterPro"/>
</dbReference>
<sequence>MSITYQTKILFMGNYLESKDIMEEKNLTDEQKKFLEECENQFKDRYTEKDIEFMKVKNMELKKPPIIDPWYPRRKRYFFPQERGEIYRNSDRYYSQRYRPYNY</sequence>
<keyword evidence="2" id="KW-1185">Reference proteome</keyword>
<name>A0A2A3E353_APICC</name>
<evidence type="ECO:0000313" key="1">
    <source>
        <dbReference type="EMBL" id="PBC25686.1"/>
    </source>
</evidence>
<dbReference type="STRING" id="94128.A0A2A3E353"/>
<dbReference type="GO" id="GO:0106005">
    <property type="term" value="P:RNA 5'-cap (guanine-N7)-methylation"/>
    <property type="evidence" value="ECO:0007669"/>
    <property type="project" value="InterPro"/>
</dbReference>
<proteinExistence type="predicted"/>
<dbReference type="Proteomes" id="UP000242457">
    <property type="component" value="Unassembled WGS sequence"/>
</dbReference>
<reference evidence="1 2" key="1">
    <citation type="submission" date="2014-07" db="EMBL/GenBank/DDBJ databases">
        <title>Genomic and transcriptomic analysis on Apis cerana provide comprehensive insights into honey bee biology.</title>
        <authorList>
            <person name="Diao Q."/>
            <person name="Sun L."/>
            <person name="Zheng H."/>
            <person name="Zheng H."/>
            <person name="Xu S."/>
            <person name="Wang S."/>
            <person name="Zeng Z."/>
            <person name="Hu F."/>
            <person name="Su S."/>
            <person name="Wu J."/>
        </authorList>
    </citation>
    <scope>NUCLEOTIDE SEQUENCE [LARGE SCALE GENOMIC DNA]</scope>
    <source>
        <tissue evidence="1">Pupae without intestine</tissue>
    </source>
</reference>